<feature type="domain" description="PI3K/PI4K catalytic" evidence="3">
    <location>
        <begin position="3431"/>
        <end position="3755"/>
    </location>
</feature>
<dbReference type="InterPro" id="IPR014009">
    <property type="entry name" value="PIK_FAT"/>
</dbReference>
<dbReference type="InterPro" id="IPR046807">
    <property type="entry name" value="Tra1_central"/>
</dbReference>
<dbReference type="SUPFAM" id="SSF48371">
    <property type="entry name" value="ARM repeat"/>
    <property type="match status" value="3"/>
</dbReference>
<dbReference type="GO" id="GO:0035267">
    <property type="term" value="C:NuA4 histone acetyltransferase complex"/>
    <property type="evidence" value="ECO:0007669"/>
    <property type="project" value="TreeGrafter"/>
</dbReference>
<dbReference type="GO" id="GO:0005634">
    <property type="term" value="C:nucleus"/>
    <property type="evidence" value="ECO:0007669"/>
    <property type="project" value="TreeGrafter"/>
</dbReference>
<feature type="region of interest" description="Disordered" evidence="2">
    <location>
        <begin position="3188"/>
        <end position="3209"/>
    </location>
</feature>
<dbReference type="GO" id="GO:0006355">
    <property type="term" value="P:regulation of DNA-templated transcription"/>
    <property type="evidence" value="ECO:0007669"/>
    <property type="project" value="TreeGrafter"/>
</dbReference>
<feature type="compositionally biased region" description="Low complexity" evidence="2">
    <location>
        <begin position="3190"/>
        <end position="3205"/>
    </location>
</feature>
<dbReference type="CDD" id="cd05163">
    <property type="entry name" value="PIKK_TRRAP"/>
    <property type="match status" value="1"/>
</dbReference>
<evidence type="ECO:0000259" key="4">
    <source>
        <dbReference type="PROSITE" id="PS51189"/>
    </source>
</evidence>
<dbReference type="PROSITE" id="PS50290">
    <property type="entry name" value="PI3_4_KINASE_3"/>
    <property type="match status" value="1"/>
</dbReference>
<dbReference type="Gene3D" id="1.10.1070.11">
    <property type="entry name" value="Phosphatidylinositol 3-/4-kinase, catalytic domain"/>
    <property type="match status" value="1"/>
</dbReference>
<dbReference type="SMART" id="SM01343">
    <property type="entry name" value="FATC"/>
    <property type="match status" value="1"/>
</dbReference>
<dbReference type="InterPro" id="IPR016024">
    <property type="entry name" value="ARM-type_fold"/>
</dbReference>
<dbReference type="InterPro" id="IPR050517">
    <property type="entry name" value="DDR_Repair_Kinase"/>
</dbReference>
<dbReference type="SUPFAM" id="SSF48452">
    <property type="entry name" value="TPR-like"/>
    <property type="match status" value="1"/>
</dbReference>
<reference evidence="6" key="1">
    <citation type="submission" date="2017-10" db="EMBL/GenBank/DDBJ databases">
        <title>Transcriptome Assembly of Sugarcane Aphid Adults.</title>
        <authorList>
            <person name="Scully E.D."/>
            <person name="Palmer N.A."/>
            <person name="Geib S.M."/>
            <person name="Sarath G."/>
            <person name="Sattler S.E."/>
        </authorList>
    </citation>
    <scope>NUCLEOTIDE SEQUENCE</scope>
    <source>
        <tissue evidence="6">Whole body</tissue>
    </source>
</reference>
<dbReference type="PANTHER" id="PTHR11139:SF1">
    <property type="entry name" value="TRANSFORMATION_TRANSCRIPTION DOMAIN-ASSOCIATED PROTEIN"/>
    <property type="match status" value="1"/>
</dbReference>
<dbReference type="Pfam" id="PF00454">
    <property type="entry name" value="PI3_PI4_kinase"/>
    <property type="match status" value="1"/>
</dbReference>
<dbReference type="InterPro" id="IPR003151">
    <property type="entry name" value="PIK-rel_kinase_FAT"/>
</dbReference>
<dbReference type="OrthoDB" id="5570127at2759"/>
<dbReference type="InterPro" id="IPR011009">
    <property type="entry name" value="Kinase-like_dom_sf"/>
</dbReference>
<accession>A0A2H8TSU4</accession>
<dbReference type="Gene3D" id="1.25.10.10">
    <property type="entry name" value="Leucine-rich Repeat Variant"/>
    <property type="match status" value="1"/>
</dbReference>
<dbReference type="InterPro" id="IPR046805">
    <property type="entry name" value="Tra1_ring"/>
</dbReference>
<dbReference type="EMBL" id="GFXV01005500">
    <property type="protein sequence ID" value="MBW17305.1"/>
    <property type="molecule type" value="Transcribed_RNA"/>
</dbReference>
<dbReference type="Pfam" id="PF02259">
    <property type="entry name" value="FAT"/>
    <property type="match status" value="1"/>
</dbReference>
<dbReference type="InterPro" id="IPR000403">
    <property type="entry name" value="PI3/4_kinase_cat_dom"/>
</dbReference>
<evidence type="ECO:0000259" key="5">
    <source>
        <dbReference type="PROSITE" id="PS51190"/>
    </source>
</evidence>
<dbReference type="GO" id="GO:0000124">
    <property type="term" value="C:SAGA complex"/>
    <property type="evidence" value="ECO:0007669"/>
    <property type="project" value="TreeGrafter"/>
</dbReference>
<evidence type="ECO:0000259" key="3">
    <source>
        <dbReference type="PROSITE" id="PS50290"/>
    </source>
</evidence>
<dbReference type="PROSITE" id="PS51190">
    <property type="entry name" value="FATC"/>
    <property type="match status" value="1"/>
</dbReference>
<proteinExistence type="inferred from homology"/>
<dbReference type="GO" id="GO:0006281">
    <property type="term" value="P:DNA repair"/>
    <property type="evidence" value="ECO:0007669"/>
    <property type="project" value="TreeGrafter"/>
</dbReference>
<dbReference type="InterPro" id="IPR011989">
    <property type="entry name" value="ARM-like"/>
</dbReference>
<comment type="similarity">
    <text evidence="1">Belongs to the PI3/PI4-kinase family. TRA1 subfamily.</text>
</comment>
<dbReference type="SUPFAM" id="SSF56112">
    <property type="entry name" value="Protein kinase-like (PK-like)"/>
    <property type="match status" value="1"/>
</dbReference>
<dbReference type="PROSITE" id="PS51189">
    <property type="entry name" value="FAT"/>
    <property type="match status" value="1"/>
</dbReference>
<dbReference type="Pfam" id="PF20206">
    <property type="entry name" value="Tra1_ring"/>
    <property type="match status" value="1"/>
</dbReference>
<dbReference type="SMART" id="SM00146">
    <property type="entry name" value="PI3Kc"/>
    <property type="match status" value="1"/>
</dbReference>
<dbReference type="InterPro" id="IPR003152">
    <property type="entry name" value="FATC_dom"/>
</dbReference>
<dbReference type="GO" id="GO:0004672">
    <property type="term" value="F:protein kinase activity"/>
    <property type="evidence" value="ECO:0007669"/>
    <property type="project" value="UniProtKB-ARBA"/>
</dbReference>
<organism evidence="6">
    <name type="scientific">Melanaphis sacchari</name>
    <dbReference type="NCBI Taxonomy" id="742174"/>
    <lineage>
        <taxon>Eukaryota</taxon>
        <taxon>Metazoa</taxon>
        <taxon>Ecdysozoa</taxon>
        <taxon>Arthropoda</taxon>
        <taxon>Hexapoda</taxon>
        <taxon>Insecta</taxon>
        <taxon>Pterygota</taxon>
        <taxon>Neoptera</taxon>
        <taxon>Paraneoptera</taxon>
        <taxon>Hemiptera</taxon>
        <taxon>Sternorrhyncha</taxon>
        <taxon>Aphidomorpha</taxon>
        <taxon>Aphidoidea</taxon>
        <taxon>Aphididae</taxon>
        <taxon>Aphidini</taxon>
        <taxon>Melanaphis</taxon>
    </lineage>
</organism>
<dbReference type="PANTHER" id="PTHR11139">
    <property type="entry name" value="ATAXIA TELANGIECTASIA MUTATED ATM -RELATED"/>
    <property type="match status" value="1"/>
</dbReference>
<sequence length="3783" mass="434376">MASVIKMEVTLDHEAIMDKYRSDITLLTDPNVEDEQKLKIVQTLNENFEMIVNSHQYPTFLEHMIKHFIRILVDGEPYFIAEYHIFQVRKLVLEMIYRLPCNEFLKPHVDRLVTLCMKLIETDNEQNGISCIRIIVELQKNFRPPYNAEISKFLQHTKKIYWDIPDNMEKIFSMRTQQRLRINDLSTVDISEILDNTYSTIVINCETSENNIETYNVIPRSISSLKILQELPIAIVLIYQLYKDNVKRELSEYIPTIIRIIPLQPSMLYKTHSNYNKEILVELVSAQIKVLSYLAFVIKPFTEIVTVHSTQLVEGMIGMLESCPMEVTHLRKELLIASRHILNTELRIKFIPYMDKLLDENTLLGRGWTTTENLKPLAYSTIADLIHHVRVHLSLPTIVKAINLFAINVHDHSLTPSIQLMCCKMLMNLVDCIRQRNGEEVPNLKCTHGETVSFDLLIRIIQVYVLKLKVVSKLYIPAIISKNVIKTSSTETSQILDINEGEIIDDIIKKEQKEFINSPCGKKVQEKTKYVFSSSPTALFSLPECRTLVKVIICGIKTAAWGIATVKTNKEDDSGSTPKLPVKPQLVKIYLGLVKWSLQAMDVHMVNPLNNQNINANVLRPRSKEEKESMDHLSSVFALLPPSTFKEIFSTTIAYFVERVEKNHALMYISESLLNNSLNTSDTSSIFATLLLEHLLSKMEDMGSGNAERSNLYLKLFKQVFDTVNQYSIESEQTLQPYLNQIVNSSMKLALTAKDPYYYFLLLRPLFRCIGGGAHGVLYQEFLPLLPNLLKSLNSLQSGLHKQDMKDLFVELCLTVPVRLSSLLPHLPLLMDPLVSALNGSPSLIIQGLRTLELCVDNLQTDFLYEHIQPVRADLMQALWRSLHNTNDNVYPVAFRVLGKFGGGNRKMMTEPQRLDYSMHRQSTKPAIIIKFNEHTESVTFNVDMAIETAAESLKTSTDPYYRKKCWEVIKSFLAASVLSNDDKSVLMKFFSHPSFKEGKISNFHSTVYKYPDPVVRNTYVMALNGIFVSAAVKELRDTALGTLLDVVMRYTMVAISQQAGPIVNSEKNEKCSFGMDPLVLIDSMATVMSYQEKELLKPARLALTIILNTATIIMGSKERACQLPYMEYMVDKLCALCYDRAWYTKFGGCYAIQFFYSSMSLQWVFEHLYLFVKAQLFVIMDLSGDVSNGVLDEAKKNLENMLRKAASPLDQNSGSQLQALQKKAIHEVTYELIRQVTSPNDLLRNHSTHLLGVIASAQGITVTQVMEPHKEGLSEIIPLRKHLLRHQGFKAQIGMMEGNTFCTSLLPRLFTIDLNIKEHNLFYHEVSNLCEASDSAMSKLPGYKTMNPGQMLLLRQAGMRALAACYYIPQPEVKSRIFHALYGALDKNNPDLQETAFQCLRKFVSTSQIDMPMVHELMKKQLGDLGDYRNLTLSGTRRLWYLVQLFPTSFSDMFCTHLMEIMKKMFEVLIQMKKGISKSGNYESIMVIIIEMYRQLPVANYRHIESLCKLVLDSEKSLQVNILSPFHTPLLGCLLKYPTQIVQLFLQDNHIKEPNWVKYLHMMIANEKCLTIREALQGSGRRLNELITTSHSDPTKVIEYETIRIINSIVRLDKKWIYNQTDLIISLSELWASEHYQEHFLNPGYLEFSHWNEPKMLAKVLLQYFIHNPNQVDLLFHLIRAFCYRFISDFQFLRTYLEETVAKTFSPQWKRTAFFRFVEIFQDNNMSNLFKSKILQYIILPCVSASYENNEQQALIHGTSDPSDSTGNIVTSYIYQLIVHEVPPGIGEDSIRIHLLQLGCMLVDDFPVNKESAFSPDGLCENLKRVMSYAWPCLLEKSCVDPTARYSGHLLLSYIVASYHVNSRIILQVFHELLKAYHVEVRIVVRQALDLITPALSIRMNNGNKLLCQCTKKIIVEEAHLMQQLFHVLHLVVRHYNVYYPIRHRLIQHMLNAMQRLGFMSSATFEHKKLAVEMAEVIIKWELQRIRDENNAAENSMGGIAKKIKLDPSTSLQLDDNDKDIPINKTDFVVVFNFLAKIACQVNDGVAGGMAELLSKRCITLLRTALKSEAIMSRCIDMLKLAWMEKVFCTVSSLEPAANNPATAIAVANIASAFDLLVFFLTTLPKEQILSTIKPLQKSLYDCISTTNMKIGRMAHAFLTRLIYIFPMVKPYLNELEELYILINVLIDESLNNFEKNISQNYNRFLTCVIMLKAASANNPAFIDNLSSRFVHVLQKVCREQPQSTNTESSMGISELVIQSLDLMKNRVTNMHIETRKTFIGTILVGLIEKTNDSRIMKTILKMLEEWMHNPPNEGPNLREKSILLVKIMQHIEKKFPDLNAQYLDIIIHIYKDEELRNSELGHKLEAAFLSGLRCSQPAVREKFFTLFNQQINTRLPERLLYIVSSQNWEPMMTHYWIKQCIELLLATVDPNLSVTLKDSNSSTSSKLPTIRELVNNCDTSFIEEILNTNEDIGVKSEYAMDTDQMVTDNIEVVEGGKLEPLISRHIKFMDNLKSMKLGDICSAIAQLCHMDSSLAEKIWLVLFPAIWESLNSTQKTILLPEINQFIVSGIHVVQRDVHPSVISTFFEALFQCQPKIHFKPSVMLYIGKSHNLWHRVTLSLEKMMIDNNFEVTKQDCYEFEPEISPQRDVIDTLAEMYKQLKEEDMWAGLWQKHAQYRETKVALALEQQGLFEQALSTYESLIEKYQSEFSSSPASVMVLSEARLWESQWIRCSKELNQWDILLEYSKLNGHLNPFLILDSAWRIPDWHVMSEALSCVDNTCPKEFLWKMYLYRGFLAICHPDEPNLPYVTRNVEMASIHVIREWRRLPHIVSHIHLPYLQASQQIMELSEAAQIHQGLQEKDTNNSLHNMKAILKTWKNRLPVVADDLSHWSDVFVWRQHHYQFVIEYCSRPEQSTNAVLGVHASAQAIIHFGKVSRKHNLTGVCLQTLSRLYTIPNVPVVDCFHKIRQQVKCYMQMASISSNKHEIQDCLEAIERTNLKFFQSEMTAEFYALKGMLLGQIGKSEEAHKAFSAAVQLHDSMVKAWALWGEYMEEYFTKSYPNQTMQTGVAAIICFLQACRQQNESKYRKYLAKVLWLLTYDDKEYSLLSTVDTHFNGVPPALWLPWVPQLLTTLASDGGSLLQNLLIQVGRLYPQAVYFPTRTLYFTHKIEYRERCRNSELLAAANKQSQTNDSTQNSTTQSTGLTDSSLRATPAMVRFSKVMHQQREVHPTIVLTLEGIVDQMVWFRENWYEEVLRQLRLGLAKCYNIAFDSRGSVADAQITPHTLNFIKKLVSTFGIGIELLASNMAANSAAISTKGSFPGSGSESLAKRAQTTIQDPVFQKMKQQFSIDFDFTLPAAMKLHHMISKMKKWIKILETKIRLLPKSFLIEEKCRFLSNFSLQTAEIEIPGEFLLPKHSHYYVKIARFMPRVQIVEKHNTSARRLVMRGHNGKLYSYLVMHDAGLGDTRREERVLQLLRMLNHYLTKQKETSRRFLYYTVPRVVAVSPQQRLVEDNPSSLSLLDIFKSMSTTQPYDDCIEHYYQRLANIQNQGTQANIQMLLDVFLEVQQNYCQSHILKNWATLTYASPTDYWTFRKMLTLQLSLSCLAEYVLHLTRLNPDMMYIHQDSGLLNASYFKFDVDDKKGELVSNRPVPFRLTPNFVELMTDIGKNGPLTASIMATARCFNQPNNKVQAILRAILRDEMITSYKKKLEDELSTDRDEISGDIIISMVTKAVNSIMHRLNSLANFDGTDNKVSTIVSAASSVDNLCRMDPAWYPWL</sequence>
<evidence type="ECO:0000256" key="1">
    <source>
        <dbReference type="ARBA" id="ARBA00007234"/>
    </source>
</evidence>
<evidence type="ECO:0000313" key="6">
    <source>
        <dbReference type="EMBL" id="MBW17305.1"/>
    </source>
</evidence>
<evidence type="ECO:0000256" key="2">
    <source>
        <dbReference type="SAM" id="MobiDB-lite"/>
    </source>
</evidence>
<dbReference type="InterPro" id="IPR036940">
    <property type="entry name" value="PI3/4_kinase_cat_sf"/>
</dbReference>
<feature type="domain" description="FATC" evidence="5">
    <location>
        <begin position="3751"/>
        <end position="3783"/>
    </location>
</feature>
<protein>
    <submittedName>
        <fullName evidence="6">Transformation/transcription domain-associated protein</fullName>
    </submittedName>
</protein>
<name>A0A2H8TSU4_9HEMI</name>
<gene>
    <name evidence="6" type="primary">TRRAP_1</name>
</gene>
<dbReference type="Pfam" id="PF20175">
    <property type="entry name" value="Tra1_central"/>
    <property type="match status" value="1"/>
</dbReference>
<dbReference type="InterPro" id="IPR011990">
    <property type="entry name" value="TPR-like_helical_dom_sf"/>
</dbReference>
<feature type="domain" description="FAT" evidence="4">
    <location>
        <begin position="2604"/>
        <end position="3169"/>
    </location>
</feature>